<proteinExistence type="predicted"/>
<protein>
    <submittedName>
        <fullName evidence="1">Uncharacterized protein</fullName>
    </submittedName>
</protein>
<dbReference type="EMBL" id="SEZJ01000005">
    <property type="protein sequence ID" value="RYU47004.1"/>
    <property type="molecule type" value="Genomic_DNA"/>
</dbReference>
<comment type="caution">
    <text evidence="1">The sequence shown here is derived from an EMBL/GenBank/DDBJ whole genome shotgun (WGS) entry which is preliminary data.</text>
</comment>
<dbReference type="GeneID" id="56274923"/>
<reference evidence="1 2" key="1">
    <citation type="submission" date="2019-02" db="EMBL/GenBank/DDBJ databases">
        <title>Genome sequences of Aliivibrio finisterrensis strains from farmed Atlantic salmon.</title>
        <authorList>
            <person name="Bowman J.P."/>
        </authorList>
    </citation>
    <scope>NUCLEOTIDE SEQUENCE [LARGE SCALE GENOMIC DNA]</scope>
    <source>
        <strain evidence="1 2">A32</strain>
    </source>
</reference>
<evidence type="ECO:0000313" key="1">
    <source>
        <dbReference type="EMBL" id="RYU47004.1"/>
    </source>
</evidence>
<evidence type="ECO:0000313" key="2">
    <source>
        <dbReference type="Proteomes" id="UP000293465"/>
    </source>
</evidence>
<sequence length="102" mass="11789">MKNIDNTATNLVKAIFINGKLSSLQYLGKMVGQFTMPLEDNIIWKDMLEHCPEWFDYTQEECDANSPFFVANHLKPMCSPYRAARIENPYKDSTVMVYGIMN</sequence>
<name>A0A4Q5KKW4_9GAMM</name>
<dbReference type="Proteomes" id="UP000293465">
    <property type="component" value="Unassembled WGS sequence"/>
</dbReference>
<organism evidence="1 2">
    <name type="scientific">Aliivibrio finisterrensis</name>
    <dbReference type="NCBI Taxonomy" id="511998"/>
    <lineage>
        <taxon>Bacteria</taxon>
        <taxon>Pseudomonadati</taxon>
        <taxon>Pseudomonadota</taxon>
        <taxon>Gammaproteobacteria</taxon>
        <taxon>Vibrionales</taxon>
        <taxon>Vibrionaceae</taxon>
        <taxon>Aliivibrio</taxon>
    </lineage>
</organism>
<dbReference type="RefSeq" id="WP_130086829.1">
    <property type="nucleotide sequence ID" value="NZ_SEZJ01000005.1"/>
</dbReference>
<dbReference type="AlphaFoldDB" id="A0A4Q5KKW4"/>
<accession>A0A4Q5KKW4</accession>
<gene>
    <name evidence="1" type="ORF">ERW49_07685</name>
</gene>